<protein>
    <recommendedName>
        <fullName evidence="2">ribonuclease H</fullName>
        <ecNumber evidence="2">3.1.26.4</ecNumber>
    </recommendedName>
</protein>
<dbReference type="GO" id="GO:0003676">
    <property type="term" value="F:nucleic acid binding"/>
    <property type="evidence" value="ECO:0007669"/>
    <property type="project" value="InterPro"/>
</dbReference>
<dbReference type="PANTHER" id="PTHR33064:SF29">
    <property type="entry name" value="PEPTIDASE A2 DOMAIN-CONTAINING PROTEIN-RELATED"/>
    <property type="match status" value="1"/>
</dbReference>
<dbReference type="SUPFAM" id="SSF56672">
    <property type="entry name" value="DNA/RNA polymerases"/>
    <property type="match status" value="1"/>
</dbReference>
<evidence type="ECO:0000313" key="5">
    <source>
        <dbReference type="Ensembl" id="ENSMGAP00000026354.1"/>
    </source>
</evidence>
<feature type="domain" description="Reverse transcriptase" evidence="3">
    <location>
        <begin position="68"/>
        <end position="252"/>
    </location>
</feature>
<keyword evidence="6" id="KW-1185">Reference proteome</keyword>
<dbReference type="AlphaFoldDB" id="A0A803Y3K7"/>
<dbReference type="PROSITE" id="PS50878">
    <property type="entry name" value="RT_POL"/>
    <property type="match status" value="1"/>
</dbReference>
<dbReference type="Pfam" id="PF17919">
    <property type="entry name" value="RT_RNaseH_2"/>
    <property type="match status" value="1"/>
</dbReference>
<dbReference type="Gene3D" id="3.30.420.10">
    <property type="entry name" value="Ribonuclease H-like superfamily/Ribonuclease H"/>
    <property type="match status" value="1"/>
</dbReference>
<dbReference type="InterPro" id="IPR002156">
    <property type="entry name" value="RNaseH_domain"/>
</dbReference>
<reference evidence="5" key="1">
    <citation type="journal article" date="2010" name="PLoS Biol.">
        <title>Multi-platform next-generation sequencing of the domestic turkey (Meleagris gallopavo): genome assembly and analysis.</title>
        <authorList>
            <person name="Dalloul R.A."/>
            <person name="Long J.A."/>
            <person name="Zimin A.V."/>
            <person name="Aslam L."/>
            <person name="Beal K."/>
            <person name="Blomberg L.A."/>
            <person name="Bouffard P."/>
            <person name="Burt D.W."/>
            <person name="Crasta O."/>
            <person name="Crooijmans R.P."/>
            <person name="Cooper K."/>
            <person name="Coulombe R.A."/>
            <person name="De S."/>
            <person name="Delany M.E."/>
            <person name="Dodgson J.B."/>
            <person name="Dong J.J."/>
            <person name="Evans C."/>
            <person name="Frederickson K.M."/>
            <person name="Flicek P."/>
            <person name="Florea L."/>
            <person name="Folkerts O."/>
            <person name="Groenen M.A."/>
            <person name="Harkins T.T."/>
            <person name="Herrero J."/>
            <person name="Hoffmann S."/>
            <person name="Megens H.J."/>
            <person name="Jiang A."/>
            <person name="de Jong P."/>
            <person name="Kaiser P."/>
            <person name="Kim H."/>
            <person name="Kim K.W."/>
            <person name="Kim S."/>
            <person name="Langenberger D."/>
            <person name="Lee M.K."/>
            <person name="Lee T."/>
            <person name="Mane S."/>
            <person name="Marcais G."/>
            <person name="Marz M."/>
            <person name="McElroy A.P."/>
            <person name="Modise T."/>
            <person name="Nefedov M."/>
            <person name="Notredame C."/>
            <person name="Paton I.R."/>
            <person name="Payne W.S."/>
            <person name="Pertea G."/>
            <person name="Prickett D."/>
            <person name="Puiu D."/>
            <person name="Qioa D."/>
            <person name="Raineri E."/>
            <person name="Ruffier M."/>
            <person name="Salzberg S.L."/>
            <person name="Schatz M.C."/>
            <person name="Scheuring C."/>
            <person name="Schmidt C.J."/>
            <person name="Schroeder S."/>
            <person name="Searle S.M."/>
            <person name="Smith E.J."/>
            <person name="Smith J."/>
            <person name="Sonstegard T.S."/>
            <person name="Stadler P.F."/>
            <person name="Tafer H."/>
            <person name="Tu Z.J."/>
            <person name="Van Tassell C.P."/>
            <person name="Vilella A.J."/>
            <person name="Williams K.P."/>
            <person name="Yorke J.A."/>
            <person name="Zhang L."/>
            <person name="Zhang H.B."/>
            <person name="Zhang X."/>
            <person name="Zhang Y."/>
            <person name="Reed K.M."/>
        </authorList>
    </citation>
    <scope>NUCLEOTIDE SEQUENCE [LARGE SCALE GENOMIC DNA]</scope>
</reference>
<dbReference type="Proteomes" id="UP000001645">
    <property type="component" value="Unplaced"/>
</dbReference>
<reference evidence="5" key="3">
    <citation type="submission" date="2025-09" db="UniProtKB">
        <authorList>
            <consortium name="Ensembl"/>
        </authorList>
    </citation>
    <scope>IDENTIFICATION</scope>
</reference>
<dbReference type="Pfam" id="PF00075">
    <property type="entry name" value="RNase_H"/>
    <property type="match status" value="1"/>
</dbReference>
<accession>A0A803Y3K7</accession>
<dbReference type="InterPro" id="IPR043128">
    <property type="entry name" value="Rev_trsase/Diguanyl_cyclase"/>
</dbReference>
<organism evidence="5 6">
    <name type="scientific">Meleagris gallopavo</name>
    <name type="common">Wild turkey</name>
    <dbReference type="NCBI Taxonomy" id="9103"/>
    <lineage>
        <taxon>Eukaryota</taxon>
        <taxon>Metazoa</taxon>
        <taxon>Chordata</taxon>
        <taxon>Craniata</taxon>
        <taxon>Vertebrata</taxon>
        <taxon>Euteleostomi</taxon>
        <taxon>Archelosauria</taxon>
        <taxon>Archosauria</taxon>
        <taxon>Dinosauria</taxon>
        <taxon>Saurischia</taxon>
        <taxon>Theropoda</taxon>
        <taxon>Coelurosauria</taxon>
        <taxon>Aves</taxon>
        <taxon>Neognathae</taxon>
        <taxon>Galloanserae</taxon>
        <taxon>Galliformes</taxon>
        <taxon>Phasianidae</taxon>
        <taxon>Meleagridinae</taxon>
        <taxon>Meleagris</taxon>
    </lineage>
</organism>
<dbReference type="EC" id="3.1.26.4" evidence="2"/>
<dbReference type="Pfam" id="PF00078">
    <property type="entry name" value="RVT_1"/>
    <property type="match status" value="1"/>
</dbReference>
<dbReference type="InParanoid" id="A0A803Y3K7"/>
<dbReference type="PANTHER" id="PTHR33064">
    <property type="entry name" value="POL PROTEIN"/>
    <property type="match status" value="1"/>
</dbReference>
<feature type="domain" description="RNase H type-1" evidence="4">
    <location>
        <begin position="495"/>
        <end position="635"/>
    </location>
</feature>
<dbReference type="PROSITE" id="PS50879">
    <property type="entry name" value="RNASE_H_1"/>
    <property type="match status" value="1"/>
</dbReference>
<dbReference type="SUPFAM" id="SSF53098">
    <property type="entry name" value="Ribonuclease H-like"/>
    <property type="match status" value="1"/>
</dbReference>
<dbReference type="Gene3D" id="3.10.10.10">
    <property type="entry name" value="HIV Type 1 Reverse Transcriptase, subunit A, domain 1"/>
    <property type="match status" value="1"/>
</dbReference>
<dbReference type="GO" id="GO:0006259">
    <property type="term" value="P:DNA metabolic process"/>
    <property type="evidence" value="ECO:0007669"/>
    <property type="project" value="UniProtKB-ARBA"/>
</dbReference>
<dbReference type="Ensembl" id="ENSMGAT00000030370.1">
    <property type="protein sequence ID" value="ENSMGAP00000026354.1"/>
    <property type="gene ID" value="ENSMGAG00000018011.1"/>
</dbReference>
<dbReference type="Gene3D" id="3.30.70.270">
    <property type="match status" value="2"/>
</dbReference>
<dbReference type="InterPro" id="IPR000477">
    <property type="entry name" value="RT_dom"/>
</dbReference>
<evidence type="ECO:0000256" key="2">
    <source>
        <dbReference type="ARBA" id="ARBA00012180"/>
    </source>
</evidence>
<reference evidence="5" key="2">
    <citation type="submission" date="2025-08" db="UniProtKB">
        <authorList>
            <consortium name="Ensembl"/>
        </authorList>
    </citation>
    <scope>IDENTIFICATION</scope>
</reference>
<evidence type="ECO:0000256" key="1">
    <source>
        <dbReference type="ARBA" id="ARBA00010879"/>
    </source>
</evidence>
<evidence type="ECO:0000259" key="4">
    <source>
        <dbReference type="PROSITE" id="PS50879"/>
    </source>
</evidence>
<dbReference type="GO" id="GO:0004523">
    <property type="term" value="F:RNA-DNA hybrid ribonuclease activity"/>
    <property type="evidence" value="ECO:0007669"/>
    <property type="project" value="UniProtKB-EC"/>
</dbReference>
<dbReference type="FunFam" id="3.30.70.270:FF:000020">
    <property type="entry name" value="Transposon Tf2-6 polyprotein-like Protein"/>
    <property type="match status" value="1"/>
</dbReference>
<dbReference type="InterPro" id="IPR041577">
    <property type="entry name" value="RT_RNaseH_2"/>
</dbReference>
<dbReference type="InterPro" id="IPR051320">
    <property type="entry name" value="Viral_Replic_Matur_Polypro"/>
</dbReference>
<evidence type="ECO:0000259" key="3">
    <source>
        <dbReference type="PROSITE" id="PS50878"/>
    </source>
</evidence>
<name>A0A803Y3K7_MELGA</name>
<proteinExistence type="inferred from homology"/>
<dbReference type="InterPro" id="IPR012337">
    <property type="entry name" value="RNaseH-like_sf"/>
</dbReference>
<dbReference type="GeneTree" id="ENSGT00940000165350"/>
<dbReference type="InterPro" id="IPR043502">
    <property type="entry name" value="DNA/RNA_pol_sf"/>
</dbReference>
<sequence length="678" mass="76613">MRSGSPDNRGRVQTPTECISIRAVQVILRGHAKHGPICLPKPRRITNVRQYRLPGGQDEISKTVQELEKVGLIRPAHSPYNSPIWPVRKSDGTWRMTVDYRELNKVTPPIHAAVPNIASLMDTLSREIKTYHCVLDLANAFFSIPIAEESQDQFAFTWGGRQWTFQVLPQGYVHLPTYCRNLVARDLADWKKPDHVNLYHYIDDLLLPSDSLEAVGQAADSLTAYLQQRGWAINPQKVQGPGLSVKFLGVVWSGKTTVLPSAVIDEVQAFPVPTTSKQLQEFPGVLGYWRSFIPHLAQLLRPLYRLTKKGQLWDWGKTEQDAFQQAKLAVKQAQALGIFDPTLPAELDVHITQDGFGWGLWQRQRSVWTPIGFWSQVWHGAEGRNSMIEKQLLAAYSALQAVEPITQTAEVIVKTTLPIQEWVKDLTHLPKTGVAQAQTVARWVAYLSQRSSLSSSPLIEELQNILGPVTYHSDAPKGILVAPPQKSPVQEGKYPIPEDAWYTDGSSKGKPSQWRAIAYHPSTETIWFDEGDGQSSQWAGLRAVWMVITKEPGDGILNICTDSWAVYRGLTLWIAQWATQEWTIHARPIWGKDMWLDIWNTVKHRTVRGYHVSGHQPLQSPGNDEADRLAAFDELRIHHPRTSPVAYIRSYGMRDKRQCGQLLKHGDCPYSYLTSSRH</sequence>
<comment type="similarity">
    <text evidence="1">Belongs to the beta type-B retroviral polymerase family. HERV class-II K(HML-2) pol subfamily.</text>
</comment>
<evidence type="ECO:0000313" key="6">
    <source>
        <dbReference type="Proteomes" id="UP000001645"/>
    </source>
</evidence>
<dbReference type="InterPro" id="IPR036397">
    <property type="entry name" value="RNaseH_sf"/>
</dbReference>